<dbReference type="PRINTS" id="PR01438">
    <property type="entry name" value="UNVRSLSTRESS"/>
</dbReference>
<evidence type="ECO:0000313" key="3">
    <source>
        <dbReference type="EMBL" id="MEV0970864.1"/>
    </source>
</evidence>
<evidence type="ECO:0000256" key="1">
    <source>
        <dbReference type="ARBA" id="ARBA00008791"/>
    </source>
</evidence>
<dbReference type="Proteomes" id="UP001551675">
    <property type="component" value="Unassembled WGS sequence"/>
</dbReference>
<protein>
    <submittedName>
        <fullName evidence="3">Universal stress protein</fullName>
    </submittedName>
</protein>
<gene>
    <name evidence="3" type="ORF">AB0I59_19705</name>
</gene>
<proteinExistence type="inferred from homology"/>
<feature type="domain" description="UspA" evidence="2">
    <location>
        <begin position="3"/>
        <end position="140"/>
    </location>
</feature>
<dbReference type="Pfam" id="PF00582">
    <property type="entry name" value="Usp"/>
    <property type="match status" value="2"/>
</dbReference>
<feature type="domain" description="UspA" evidence="2">
    <location>
        <begin position="149"/>
        <end position="285"/>
    </location>
</feature>
<evidence type="ECO:0000313" key="4">
    <source>
        <dbReference type="Proteomes" id="UP001551675"/>
    </source>
</evidence>
<sequence length="286" mass="30060">MERPIVVGVDGSQGSLEAAAWAGAEAALRGAPVRIVHAALQWDYYVPLVPQPDPWSAAVAEAAQEMLQEAANRTRTGHPGVQVSTELVQGGTSEALVAVTEEAQLIVVGSRGRGGFAGLLLGSVSWQVVSRARCPAVVVRDPHARPTGQVVVGVTGRPDQEPVLDFAFREAELRGADLRVLHAWTRPAGIGPGDTSPLPYAVEAVGREEEVLLAESIAGWRDQFPDTRLIQQVVHEHPAKALVDASADHDLVIVGAHGGARALLGLGSVAHALVHHARGPVAVVRH</sequence>
<dbReference type="SUPFAM" id="SSF52402">
    <property type="entry name" value="Adenine nucleotide alpha hydrolases-like"/>
    <property type="match status" value="2"/>
</dbReference>
<dbReference type="InterPro" id="IPR006015">
    <property type="entry name" value="Universal_stress_UspA"/>
</dbReference>
<dbReference type="PANTHER" id="PTHR46268">
    <property type="entry name" value="STRESS RESPONSE PROTEIN NHAX"/>
    <property type="match status" value="1"/>
</dbReference>
<dbReference type="Gene3D" id="3.40.50.620">
    <property type="entry name" value="HUPs"/>
    <property type="match status" value="2"/>
</dbReference>
<reference evidence="3 4" key="1">
    <citation type="submission" date="2024-06" db="EMBL/GenBank/DDBJ databases">
        <title>The Natural Products Discovery Center: Release of the First 8490 Sequenced Strains for Exploring Actinobacteria Biosynthetic Diversity.</title>
        <authorList>
            <person name="Kalkreuter E."/>
            <person name="Kautsar S.A."/>
            <person name="Yang D."/>
            <person name="Bader C.D."/>
            <person name="Teijaro C.N."/>
            <person name="Fluegel L."/>
            <person name="Davis C.M."/>
            <person name="Simpson J.R."/>
            <person name="Lauterbach L."/>
            <person name="Steele A.D."/>
            <person name="Gui C."/>
            <person name="Meng S."/>
            <person name="Li G."/>
            <person name="Viehrig K."/>
            <person name="Ye F."/>
            <person name="Su P."/>
            <person name="Kiefer A.F."/>
            <person name="Nichols A."/>
            <person name="Cepeda A.J."/>
            <person name="Yan W."/>
            <person name="Fan B."/>
            <person name="Jiang Y."/>
            <person name="Adhikari A."/>
            <person name="Zheng C.-J."/>
            <person name="Schuster L."/>
            <person name="Cowan T.M."/>
            <person name="Smanski M.J."/>
            <person name="Chevrette M.G."/>
            <person name="De Carvalho L.P.S."/>
            <person name="Shen B."/>
        </authorList>
    </citation>
    <scope>NUCLEOTIDE SEQUENCE [LARGE SCALE GENOMIC DNA]</scope>
    <source>
        <strain evidence="3 4">NPDC050100</strain>
    </source>
</reference>
<dbReference type="InterPro" id="IPR006016">
    <property type="entry name" value="UspA"/>
</dbReference>
<comment type="similarity">
    <text evidence="1">Belongs to the universal stress protein A family.</text>
</comment>
<name>A0ABV3GGU0_MICGL</name>
<accession>A0ABV3GGU0</accession>
<evidence type="ECO:0000259" key="2">
    <source>
        <dbReference type="Pfam" id="PF00582"/>
    </source>
</evidence>
<dbReference type="EMBL" id="JBFALK010000010">
    <property type="protein sequence ID" value="MEV0970864.1"/>
    <property type="molecule type" value="Genomic_DNA"/>
</dbReference>
<dbReference type="RefSeq" id="WP_061258107.1">
    <property type="nucleotide sequence ID" value="NZ_JBFALK010000010.1"/>
</dbReference>
<keyword evidence="4" id="KW-1185">Reference proteome</keyword>
<dbReference type="InterPro" id="IPR014729">
    <property type="entry name" value="Rossmann-like_a/b/a_fold"/>
</dbReference>
<dbReference type="PANTHER" id="PTHR46268:SF6">
    <property type="entry name" value="UNIVERSAL STRESS PROTEIN UP12"/>
    <property type="match status" value="1"/>
</dbReference>
<organism evidence="3 4">
    <name type="scientific">Microtetraspora glauca</name>
    <dbReference type="NCBI Taxonomy" id="1996"/>
    <lineage>
        <taxon>Bacteria</taxon>
        <taxon>Bacillati</taxon>
        <taxon>Actinomycetota</taxon>
        <taxon>Actinomycetes</taxon>
        <taxon>Streptosporangiales</taxon>
        <taxon>Streptosporangiaceae</taxon>
        <taxon>Microtetraspora</taxon>
    </lineage>
</organism>
<comment type="caution">
    <text evidence="3">The sequence shown here is derived from an EMBL/GenBank/DDBJ whole genome shotgun (WGS) entry which is preliminary data.</text>
</comment>